<proteinExistence type="inferred from homology"/>
<feature type="transmembrane region" description="Helical" evidence="7">
    <location>
        <begin position="244"/>
        <end position="265"/>
    </location>
</feature>
<dbReference type="PANTHER" id="PTHR43744">
    <property type="entry name" value="ABC TRANSPORTER PERMEASE PROTEIN MG189-RELATED-RELATED"/>
    <property type="match status" value="1"/>
</dbReference>
<dbReference type="STRING" id="1195236.CTER_2491"/>
<keyword evidence="5 7" id="KW-1133">Transmembrane helix</keyword>
<evidence type="ECO:0000256" key="1">
    <source>
        <dbReference type="ARBA" id="ARBA00004651"/>
    </source>
</evidence>
<comment type="caution">
    <text evidence="9">The sequence shown here is derived from an EMBL/GenBank/DDBJ whole genome shotgun (WGS) entry which is preliminary data.</text>
</comment>
<feature type="domain" description="ABC transmembrane type-1" evidence="8">
    <location>
        <begin position="74"/>
        <end position="265"/>
    </location>
</feature>
<name>S0FIT5_RUMCE</name>
<protein>
    <submittedName>
        <fullName evidence="9">ABC-type sugar transport system, permease component</fullName>
    </submittedName>
</protein>
<dbReference type="CDD" id="cd06261">
    <property type="entry name" value="TM_PBP2"/>
    <property type="match status" value="1"/>
</dbReference>
<dbReference type="AlphaFoldDB" id="S0FIT5"/>
<evidence type="ECO:0000313" key="10">
    <source>
        <dbReference type="Proteomes" id="UP000014155"/>
    </source>
</evidence>
<gene>
    <name evidence="9" type="ORF">CTER_2491</name>
</gene>
<evidence type="ECO:0000256" key="4">
    <source>
        <dbReference type="ARBA" id="ARBA00022692"/>
    </source>
</evidence>
<dbReference type="Proteomes" id="UP000014155">
    <property type="component" value="Unassembled WGS sequence"/>
</dbReference>
<dbReference type="PROSITE" id="PS50928">
    <property type="entry name" value="ABC_TM1"/>
    <property type="match status" value="1"/>
</dbReference>
<sequence length="280" mass="30988">MNKKLYKLRSLPVYILATVWAVINLYPILFTVISSFKNNDELFSSATSALSLPTSLRFENYVEAFTKGNLARCLVNSIFISGSSTFLVLLLASMISFVIARLSYKINNILLIYFTLGVMIPIHTTLVPLLKMVNTLHGQNNYLMIIVLYTTFNMPMAVLLIVGHMKSISKSMDESAILDGCGPLRLYGNIIIPLTLPAISTAGIITFLYVYNDLLFGVMFISNKSMYTITLGMLTFVGAKVTEYGPIFASIIITVLPMVIIYLLFQEKVESGLAAGAVKE</sequence>
<dbReference type="InterPro" id="IPR035906">
    <property type="entry name" value="MetI-like_sf"/>
</dbReference>
<dbReference type="GO" id="GO:0055085">
    <property type="term" value="P:transmembrane transport"/>
    <property type="evidence" value="ECO:0007669"/>
    <property type="project" value="InterPro"/>
</dbReference>
<dbReference type="InterPro" id="IPR000515">
    <property type="entry name" value="MetI-like"/>
</dbReference>
<comment type="similarity">
    <text evidence="7">Belongs to the binding-protein-dependent transport system permease family.</text>
</comment>
<dbReference type="SUPFAM" id="SSF161098">
    <property type="entry name" value="MetI-like"/>
    <property type="match status" value="1"/>
</dbReference>
<comment type="subcellular location">
    <subcellularLocation>
        <location evidence="1 7">Cell membrane</location>
        <topology evidence="1 7">Multi-pass membrane protein</topology>
    </subcellularLocation>
</comment>
<evidence type="ECO:0000256" key="7">
    <source>
        <dbReference type="RuleBase" id="RU363032"/>
    </source>
</evidence>
<keyword evidence="3" id="KW-1003">Cell membrane</keyword>
<reference evidence="9 10" key="1">
    <citation type="journal article" date="2013" name="Genome Announc.">
        <title>Draft Genome Sequence of the Cellulolytic, Mesophilic, Anaerobic Bacterium Clostridium termitidis Strain CT1112 (DSM 5398).</title>
        <authorList>
            <person name="Lal S."/>
            <person name="Ramachandran U."/>
            <person name="Zhang X."/>
            <person name="Munir R."/>
            <person name="Sparling R."/>
            <person name="Levin D.B."/>
        </authorList>
    </citation>
    <scope>NUCLEOTIDE SEQUENCE [LARGE SCALE GENOMIC DNA]</scope>
    <source>
        <strain evidence="9 10">CT1112</strain>
    </source>
</reference>
<dbReference type="Pfam" id="PF00528">
    <property type="entry name" value="BPD_transp_1"/>
    <property type="match status" value="1"/>
</dbReference>
<dbReference type="RefSeq" id="WP_004625947.1">
    <property type="nucleotide sequence ID" value="NZ_AORV01000035.1"/>
</dbReference>
<feature type="transmembrane region" description="Helical" evidence="7">
    <location>
        <begin position="12"/>
        <end position="33"/>
    </location>
</feature>
<dbReference type="PATRIC" id="fig|1195236.3.peg.2806"/>
<feature type="transmembrane region" description="Helical" evidence="7">
    <location>
        <begin position="186"/>
        <end position="209"/>
    </location>
</feature>
<keyword evidence="10" id="KW-1185">Reference proteome</keyword>
<organism evidence="9 10">
    <name type="scientific">Ruminiclostridium cellobioparum subsp. termitidis CT1112</name>
    <dbReference type="NCBI Taxonomy" id="1195236"/>
    <lineage>
        <taxon>Bacteria</taxon>
        <taxon>Bacillati</taxon>
        <taxon>Bacillota</taxon>
        <taxon>Clostridia</taxon>
        <taxon>Eubacteriales</taxon>
        <taxon>Oscillospiraceae</taxon>
        <taxon>Ruminiclostridium</taxon>
    </lineage>
</organism>
<keyword evidence="6 7" id="KW-0472">Membrane</keyword>
<dbReference type="eggNOG" id="COG0395">
    <property type="taxonomic scope" value="Bacteria"/>
</dbReference>
<keyword evidence="4 7" id="KW-0812">Transmembrane</keyword>
<dbReference type="Gene3D" id="1.10.3720.10">
    <property type="entry name" value="MetI-like"/>
    <property type="match status" value="1"/>
</dbReference>
<evidence type="ECO:0000256" key="5">
    <source>
        <dbReference type="ARBA" id="ARBA00022989"/>
    </source>
</evidence>
<feature type="transmembrane region" description="Helical" evidence="7">
    <location>
        <begin position="215"/>
        <end position="237"/>
    </location>
</feature>
<feature type="transmembrane region" description="Helical" evidence="7">
    <location>
        <begin position="111"/>
        <end position="130"/>
    </location>
</feature>
<dbReference type="EMBL" id="AORV01000035">
    <property type="protein sequence ID" value="EMS71612.1"/>
    <property type="molecule type" value="Genomic_DNA"/>
</dbReference>
<accession>S0FIT5</accession>
<keyword evidence="9" id="KW-0762">Sugar transport</keyword>
<evidence type="ECO:0000256" key="3">
    <source>
        <dbReference type="ARBA" id="ARBA00022475"/>
    </source>
</evidence>
<evidence type="ECO:0000256" key="6">
    <source>
        <dbReference type="ARBA" id="ARBA00023136"/>
    </source>
</evidence>
<evidence type="ECO:0000256" key="2">
    <source>
        <dbReference type="ARBA" id="ARBA00022448"/>
    </source>
</evidence>
<dbReference type="PANTHER" id="PTHR43744:SF12">
    <property type="entry name" value="ABC TRANSPORTER PERMEASE PROTEIN MG189-RELATED"/>
    <property type="match status" value="1"/>
</dbReference>
<keyword evidence="2 7" id="KW-0813">Transport</keyword>
<feature type="transmembrane region" description="Helical" evidence="7">
    <location>
        <begin position="142"/>
        <end position="165"/>
    </location>
</feature>
<dbReference type="GO" id="GO:0005886">
    <property type="term" value="C:plasma membrane"/>
    <property type="evidence" value="ECO:0007669"/>
    <property type="project" value="UniProtKB-SubCell"/>
</dbReference>
<evidence type="ECO:0000259" key="8">
    <source>
        <dbReference type="PROSITE" id="PS50928"/>
    </source>
</evidence>
<feature type="transmembrane region" description="Helical" evidence="7">
    <location>
        <begin position="78"/>
        <end position="99"/>
    </location>
</feature>
<evidence type="ECO:0000313" key="9">
    <source>
        <dbReference type="EMBL" id="EMS71612.1"/>
    </source>
</evidence>